<reference evidence="3" key="1">
    <citation type="submission" date="2012-12" db="EMBL/GenBank/DDBJ databases">
        <authorList>
            <person name="Hellsten U."/>
            <person name="Grimwood J."/>
            <person name="Chapman J.A."/>
            <person name="Shapiro H."/>
            <person name="Aerts A."/>
            <person name="Otillar R.P."/>
            <person name="Terry A.Y."/>
            <person name="Boore J.L."/>
            <person name="Simakov O."/>
            <person name="Marletaz F."/>
            <person name="Cho S.-J."/>
            <person name="Edsinger-Gonzales E."/>
            <person name="Havlak P."/>
            <person name="Kuo D.-H."/>
            <person name="Larsson T."/>
            <person name="Lv J."/>
            <person name="Arendt D."/>
            <person name="Savage R."/>
            <person name="Osoegawa K."/>
            <person name="de Jong P."/>
            <person name="Lindberg D.R."/>
            <person name="Seaver E.C."/>
            <person name="Weisblat D.A."/>
            <person name="Putnam N.H."/>
            <person name="Grigoriev I.V."/>
            <person name="Rokhsar D.S."/>
        </authorList>
    </citation>
    <scope>NUCLEOTIDE SEQUENCE</scope>
    <source>
        <strain evidence="3">I ESC-2004</strain>
    </source>
</reference>
<reference evidence="1 3" key="2">
    <citation type="journal article" date="2013" name="Nature">
        <title>Insights into bilaterian evolution from three spiralian genomes.</title>
        <authorList>
            <person name="Simakov O."/>
            <person name="Marletaz F."/>
            <person name="Cho S.J."/>
            <person name="Edsinger-Gonzales E."/>
            <person name="Havlak P."/>
            <person name="Hellsten U."/>
            <person name="Kuo D.H."/>
            <person name="Larsson T."/>
            <person name="Lv J."/>
            <person name="Arendt D."/>
            <person name="Savage R."/>
            <person name="Osoegawa K."/>
            <person name="de Jong P."/>
            <person name="Grimwood J."/>
            <person name="Chapman J.A."/>
            <person name="Shapiro H."/>
            <person name="Aerts A."/>
            <person name="Otillar R.P."/>
            <person name="Terry A.Y."/>
            <person name="Boore J.L."/>
            <person name="Grigoriev I.V."/>
            <person name="Lindberg D.R."/>
            <person name="Seaver E.C."/>
            <person name="Weisblat D.A."/>
            <person name="Putnam N.H."/>
            <person name="Rokhsar D.S."/>
        </authorList>
    </citation>
    <scope>NUCLEOTIDE SEQUENCE</scope>
    <source>
        <strain evidence="1 3">I ESC-2004</strain>
    </source>
</reference>
<evidence type="ECO:0000313" key="1">
    <source>
        <dbReference type="EMBL" id="ELU00587.1"/>
    </source>
</evidence>
<dbReference type="Proteomes" id="UP000014760">
    <property type="component" value="Unassembled WGS sequence"/>
</dbReference>
<dbReference type="HOGENOM" id="CLU_1751455_0_0_1"/>
<evidence type="ECO:0008006" key="4">
    <source>
        <dbReference type="Google" id="ProtNLM"/>
    </source>
</evidence>
<gene>
    <name evidence="1" type="ORF">CAPTEDRAFT_221968</name>
</gene>
<dbReference type="OMA" id="PMAPTCL"/>
<dbReference type="PANTHER" id="PTHR31198:SF1">
    <property type="entry name" value="CENTROSOMAL AT-AC SPLICING FACTOR"/>
    <property type="match status" value="1"/>
</dbReference>
<dbReference type="EMBL" id="KB305864">
    <property type="protein sequence ID" value="ELU00587.1"/>
    <property type="molecule type" value="Genomic_DNA"/>
</dbReference>
<dbReference type="OrthoDB" id="1892805at2759"/>
<evidence type="ECO:0000313" key="3">
    <source>
        <dbReference type="Proteomes" id="UP000014760"/>
    </source>
</evidence>
<reference evidence="2" key="3">
    <citation type="submission" date="2015-06" db="UniProtKB">
        <authorList>
            <consortium name="EnsemblMetazoa"/>
        </authorList>
    </citation>
    <scope>IDENTIFICATION</scope>
</reference>
<dbReference type="AlphaFoldDB" id="R7UBE8"/>
<dbReference type="EMBL" id="AMQN01009645">
    <property type="status" value="NOT_ANNOTATED_CDS"/>
    <property type="molecule type" value="Genomic_DNA"/>
</dbReference>
<dbReference type="EnsemblMetazoa" id="CapteT221968">
    <property type="protein sequence ID" value="CapteP221968"/>
    <property type="gene ID" value="CapteG221968"/>
</dbReference>
<keyword evidence="3" id="KW-1185">Reference proteome</keyword>
<dbReference type="Pfam" id="PF14968">
    <property type="entry name" value="CCDC84"/>
    <property type="match status" value="1"/>
</dbReference>
<dbReference type="STRING" id="283909.R7UBE8"/>
<evidence type="ECO:0000313" key="2">
    <source>
        <dbReference type="EnsemblMetazoa" id="CapteP221968"/>
    </source>
</evidence>
<organism evidence="1">
    <name type="scientific">Capitella teleta</name>
    <name type="common">Polychaete worm</name>
    <dbReference type="NCBI Taxonomy" id="283909"/>
    <lineage>
        <taxon>Eukaryota</taxon>
        <taxon>Metazoa</taxon>
        <taxon>Spiralia</taxon>
        <taxon>Lophotrochozoa</taxon>
        <taxon>Annelida</taxon>
        <taxon>Polychaeta</taxon>
        <taxon>Sedentaria</taxon>
        <taxon>Scolecida</taxon>
        <taxon>Capitellidae</taxon>
        <taxon>Capitella</taxon>
    </lineage>
</organism>
<accession>R7UBE8</accession>
<dbReference type="PANTHER" id="PTHR31198">
    <property type="entry name" value="COILED-COIL DOMAIN-CONTAINING PROTEIN 84"/>
    <property type="match status" value="1"/>
</dbReference>
<name>R7UBE8_CAPTE</name>
<dbReference type="InterPro" id="IPR028015">
    <property type="entry name" value="CCDC84-like"/>
</dbReference>
<proteinExistence type="predicted"/>
<sequence length="159" mass="19213">MARKARRLRMNSQYLLVTLLKKSLRHPVVHDSVWESGRKFWCPFCQKEVNRHWTSDNETVQNGGFLEHLSSKEHHRNSYKFWRQNHLNEERRGKILLREELIDKFEAKSEKAMVTYREEKQNSLKKAADELKLEEDSRWRMAWHHEQMVGLTLALYCGF</sequence>
<protein>
    <recommendedName>
        <fullName evidence="4">Coiled-coil domain-containing protein 84</fullName>
    </recommendedName>
</protein>